<evidence type="ECO:0000313" key="2">
    <source>
        <dbReference type="Proteomes" id="UP001595803"/>
    </source>
</evidence>
<dbReference type="RefSeq" id="WP_380102977.1">
    <property type="nucleotide sequence ID" value="NZ_JBHRZG010000022.1"/>
</dbReference>
<keyword evidence="2" id="KW-1185">Reference proteome</keyword>
<comment type="caution">
    <text evidence="1">The sequence shown here is derived from an EMBL/GenBank/DDBJ whole genome shotgun (WGS) entry which is preliminary data.</text>
</comment>
<accession>A0ABV7ZD84</accession>
<evidence type="ECO:0000313" key="1">
    <source>
        <dbReference type="EMBL" id="MFC3834175.1"/>
    </source>
</evidence>
<proteinExistence type="predicted"/>
<sequence>MRAVQDGMPQREASRVFGVSVVSVERDVRLAREGRSLAPAKRPG</sequence>
<dbReference type="Proteomes" id="UP001595803">
    <property type="component" value="Unassembled WGS sequence"/>
</dbReference>
<organism evidence="1 2">
    <name type="scientific">Deinococcus rufus</name>
    <dbReference type="NCBI Taxonomy" id="2136097"/>
    <lineage>
        <taxon>Bacteria</taxon>
        <taxon>Thermotogati</taxon>
        <taxon>Deinococcota</taxon>
        <taxon>Deinococci</taxon>
        <taxon>Deinococcales</taxon>
        <taxon>Deinococcaceae</taxon>
        <taxon>Deinococcus</taxon>
    </lineage>
</organism>
<reference evidence="2" key="1">
    <citation type="journal article" date="2019" name="Int. J. Syst. Evol. Microbiol.">
        <title>The Global Catalogue of Microorganisms (GCM) 10K type strain sequencing project: providing services to taxonomists for standard genome sequencing and annotation.</title>
        <authorList>
            <consortium name="The Broad Institute Genomics Platform"/>
            <consortium name="The Broad Institute Genome Sequencing Center for Infectious Disease"/>
            <person name="Wu L."/>
            <person name="Ma J."/>
        </authorList>
    </citation>
    <scope>NUCLEOTIDE SEQUENCE [LARGE SCALE GENOMIC DNA]</scope>
    <source>
        <strain evidence="2">CCTCC AB 2017081</strain>
    </source>
</reference>
<gene>
    <name evidence="1" type="ORF">ACFOSB_15075</name>
</gene>
<protein>
    <submittedName>
        <fullName evidence="1">Uncharacterized protein</fullName>
    </submittedName>
</protein>
<name>A0ABV7ZD84_9DEIO</name>
<dbReference type="EMBL" id="JBHRZG010000022">
    <property type="protein sequence ID" value="MFC3834175.1"/>
    <property type="molecule type" value="Genomic_DNA"/>
</dbReference>